<dbReference type="EMBL" id="KN592880">
    <property type="protein sequence ID" value="KHJ81186.1"/>
    <property type="molecule type" value="Genomic_DNA"/>
</dbReference>
<evidence type="ECO:0000313" key="1">
    <source>
        <dbReference type="EMBL" id="KHJ81186.1"/>
    </source>
</evidence>
<name>A0A0B1SBE6_OESDE</name>
<dbReference type="OrthoDB" id="10263597at2759"/>
<proteinExistence type="predicted"/>
<organism evidence="1 2">
    <name type="scientific">Oesophagostomum dentatum</name>
    <name type="common">Nodular worm</name>
    <dbReference type="NCBI Taxonomy" id="61180"/>
    <lineage>
        <taxon>Eukaryota</taxon>
        <taxon>Metazoa</taxon>
        <taxon>Ecdysozoa</taxon>
        <taxon>Nematoda</taxon>
        <taxon>Chromadorea</taxon>
        <taxon>Rhabditida</taxon>
        <taxon>Rhabditina</taxon>
        <taxon>Rhabditomorpha</taxon>
        <taxon>Strongyloidea</taxon>
        <taxon>Strongylidae</taxon>
        <taxon>Oesophagostomum</taxon>
    </lineage>
</organism>
<keyword evidence="2" id="KW-1185">Reference proteome</keyword>
<dbReference type="AlphaFoldDB" id="A0A0B1SBE6"/>
<accession>A0A0B1SBE6</accession>
<reference evidence="1 2" key="1">
    <citation type="submission" date="2014-03" db="EMBL/GenBank/DDBJ databases">
        <title>Draft genome of the hookworm Oesophagostomum dentatum.</title>
        <authorList>
            <person name="Mitreva M."/>
        </authorList>
    </citation>
    <scope>NUCLEOTIDE SEQUENCE [LARGE SCALE GENOMIC DNA]</scope>
    <source>
        <strain evidence="1 2">OD-Hann</strain>
    </source>
</reference>
<sequence>MERELEEAGGYPQVDMKYMEDIEKYLQKRQQTLTSKNLQFHIANWLESRPS</sequence>
<protein>
    <submittedName>
        <fullName evidence="1">Uncharacterized protein</fullName>
    </submittedName>
</protein>
<gene>
    <name evidence="1" type="ORF">OESDEN_19128</name>
</gene>
<dbReference type="Proteomes" id="UP000053660">
    <property type="component" value="Unassembled WGS sequence"/>
</dbReference>
<evidence type="ECO:0000313" key="2">
    <source>
        <dbReference type="Proteomes" id="UP000053660"/>
    </source>
</evidence>